<dbReference type="Proteomes" id="UP001597362">
    <property type="component" value="Unassembled WGS sequence"/>
</dbReference>
<evidence type="ECO:0000313" key="3">
    <source>
        <dbReference type="Proteomes" id="UP001597362"/>
    </source>
</evidence>
<gene>
    <name evidence="2" type="ORF">ACFSJH_14275</name>
</gene>
<keyword evidence="1" id="KW-1133">Transmembrane helix</keyword>
<accession>A0ABW4YMM5</accession>
<feature type="transmembrane region" description="Helical" evidence="1">
    <location>
        <begin position="124"/>
        <end position="146"/>
    </location>
</feature>
<feature type="transmembrane region" description="Helical" evidence="1">
    <location>
        <begin position="346"/>
        <end position="371"/>
    </location>
</feature>
<dbReference type="Gene3D" id="1.20.1250.20">
    <property type="entry name" value="MFS general substrate transporter like domains"/>
    <property type="match status" value="2"/>
</dbReference>
<feature type="transmembrane region" description="Helical" evidence="1">
    <location>
        <begin position="293"/>
        <end position="313"/>
    </location>
</feature>
<evidence type="ECO:0000256" key="1">
    <source>
        <dbReference type="SAM" id="Phobius"/>
    </source>
</evidence>
<dbReference type="PANTHER" id="PTHR11328">
    <property type="entry name" value="MAJOR FACILITATOR SUPERFAMILY DOMAIN-CONTAINING PROTEIN"/>
    <property type="match status" value="1"/>
</dbReference>
<name>A0ABW4YMM5_9BACL</name>
<feature type="transmembrane region" description="Helical" evidence="1">
    <location>
        <begin position="383"/>
        <end position="409"/>
    </location>
</feature>
<evidence type="ECO:0000313" key="2">
    <source>
        <dbReference type="EMBL" id="MFD2116891.1"/>
    </source>
</evidence>
<sequence length="478" mass="53359">MNIRRLFQAIRGQYRFSAGGLTFKEKLALALPGPASTIGSVIIHNALMKFYIDIIGIDPVYTGWIYFIYNIWNAINDPLLGVFVDRFKFRPKRGKYVYLMRVTAPIMIISTFAMLFSSPSWDDWVIFLVLLLELFIFDTAYTIYSVSYQSYFLVAAPTKEERIDVEVIRSYIGNALGFLGTIVPTLLLVGNGNRALVIPVMSAVIGVNAIMYFIALRGLKEKLSMYSELPVAQPTKGQILQVWKDSFIILKSKEFLTYLLYNVTARGAMGYYFTPFLFFMDHVIRSSGVQATLADVIPGIFVLIILPVIGSYIKKFGSKAIVITSYIPAFIGFSSLLFITTPLQAIFSYLFIYLSLYMSGTAAVSINGALIDDNEQKTGVRKTGLYNGLFALFATTITSVQSIIFTNIISYYGYDGAAAIQSESAVLGIRIGAGVVPLLLGIIGFIPLLLFPINKKREQQLSEFNAALRRNDEDKHIK</sequence>
<dbReference type="SUPFAM" id="SSF103473">
    <property type="entry name" value="MFS general substrate transporter"/>
    <property type="match status" value="1"/>
</dbReference>
<reference evidence="3" key="1">
    <citation type="journal article" date="2019" name="Int. J. Syst. Evol. Microbiol.">
        <title>The Global Catalogue of Microorganisms (GCM) 10K type strain sequencing project: providing services to taxonomists for standard genome sequencing and annotation.</title>
        <authorList>
            <consortium name="The Broad Institute Genomics Platform"/>
            <consortium name="The Broad Institute Genome Sequencing Center for Infectious Disease"/>
            <person name="Wu L."/>
            <person name="Ma J."/>
        </authorList>
    </citation>
    <scope>NUCLEOTIDE SEQUENCE [LARGE SCALE GENOMIC DNA]</scope>
    <source>
        <strain evidence="3">GH52</strain>
    </source>
</reference>
<dbReference type="EMBL" id="JBHUHO010000032">
    <property type="protein sequence ID" value="MFD2116891.1"/>
    <property type="molecule type" value="Genomic_DNA"/>
</dbReference>
<protein>
    <submittedName>
        <fullName evidence="2">MFS transporter</fullName>
    </submittedName>
</protein>
<proteinExistence type="predicted"/>
<dbReference type="PANTHER" id="PTHR11328:SF24">
    <property type="entry name" value="MAJOR FACILITATOR SUPERFAMILY (MFS) PROFILE DOMAIN-CONTAINING PROTEIN"/>
    <property type="match status" value="1"/>
</dbReference>
<dbReference type="Pfam" id="PF13347">
    <property type="entry name" value="MFS_2"/>
    <property type="match status" value="1"/>
</dbReference>
<feature type="transmembrane region" description="Helical" evidence="1">
    <location>
        <begin position="96"/>
        <end position="118"/>
    </location>
</feature>
<feature type="transmembrane region" description="Helical" evidence="1">
    <location>
        <begin position="429"/>
        <end position="451"/>
    </location>
</feature>
<dbReference type="InterPro" id="IPR036259">
    <property type="entry name" value="MFS_trans_sf"/>
</dbReference>
<keyword evidence="1" id="KW-0472">Membrane</keyword>
<feature type="transmembrane region" description="Helical" evidence="1">
    <location>
        <begin position="320"/>
        <end position="340"/>
    </location>
</feature>
<dbReference type="RefSeq" id="WP_377773494.1">
    <property type="nucleotide sequence ID" value="NZ_JBHUHO010000032.1"/>
</dbReference>
<feature type="transmembrane region" description="Helical" evidence="1">
    <location>
        <begin position="167"/>
        <end position="189"/>
    </location>
</feature>
<feature type="transmembrane region" description="Helical" evidence="1">
    <location>
        <begin position="195"/>
        <end position="215"/>
    </location>
</feature>
<dbReference type="InterPro" id="IPR039672">
    <property type="entry name" value="MFS_2"/>
</dbReference>
<keyword evidence="1" id="KW-0812">Transmembrane</keyword>
<keyword evidence="3" id="KW-1185">Reference proteome</keyword>
<feature type="transmembrane region" description="Helical" evidence="1">
    <location>
        <begin position="255"/>
        <end position="273"/>
    </location>
</feature>
<comment type="caution">
    <text evidence="2">The sequence shown here is derived from an EMBL/GenBank/DDBJ whole genome shotgun (WGS) entry which is preliminary data.</text>
</comment>
<organism evidence="2 3">
    <name type="scientific">Paenibacillus yanchengensis</name>
    <dbReference type="NCBI Taxonomy" id="2035833"/>
    <lineage>
        <taxon>Bacteria</taxon>
        <taxon>Bacillati</taxon>
        <taxon>Bacillota</taxon>
        <taxon>Bacilli</taxon>
        <taxon>Bacillales</taxon>
        <taxon>Paenibacillaceae</taxon>
        <taxon>Paenibacillus</taxon>
    </lineage>
</organism>